<feature type="signal peptide" evidence="2">
    <location>
        <begin position="1"/>
        <end position="20"/>
    </location>
</feature>
<dbReference type="EMBL" id="HP429114">
    <property type="protein sequence ID" value="ADN23509.1"/>
    <property type="molecule type" value="mRNA"/>
</dbReference>
<feature type="compositionally biased region" description="Acidic residues" evidence="1">
    <location>
        <begin position="31"/>
        <end position="47"/>
    </location>
</feature>
<dbReference type="AlphaFoldDB" id="E2J6S1"/>
<proteinExistence type="evidence at transcript level"/>
<feature type="chain" id="PRO_5003159738" evidence="2">
    <location>
        <begin position="21"/>
        <end position="79"/>
    </location>
</feature>
<organism evidence="3">
    <name type="scientific">Hyalomma rufipes</name>
    <name type="common">Tick</name>
    <name type="synonym">Hyalomma marginatum rufipes</name>
    <dbReference type="NCBI Taxonomy" id="72862"/>
    <lineage>
        <taxon>Eukaryota</taxon>
        <taxon>Metazoa</taxon>
        <taxon>Ecdysozoa</taxon>
        <taxon>Arthropoda</taxon>
        <taxon>Chelicerata</taxon>
        <taxon>Arachnida</taxon>
        <taxon>Acari</taxon>
        <taxon>Parasitiformes</taxon>
        <taxon>Ixodida</taxon>
        <taxon>Ixodoidea</taxon>
        <taxon>Ixodidae</taxon>
        <taxon>Hyalomminae</taxon>
        <taxon>Hyalomma</taxon>
    </lineage>
</organism>
<evidence type="ECO:0000256" key="1">
    <source>
        <dbReference type="SAM" id="MobiDB-lite"/>
    </source>
</evidence>
<evidence type="ECO:0000313" key="3">
    <source>
        <dbReference type="EMBL" id="ADN23509.1"/>
    </source>
</evidence>
<feature type="region of interest" description="Disordered" evidence="1">
    <location>
        <begin position="20"/>
        <end position="79"/>
    </location>
</feature>
<protein>
    <submittedName>
        <fullName evidence="3">Madanin 1</fullName>
    </submittedName>
</protein>
<sequence>MSKLLVALLLVAIVAEMIEAKPNLQSRSDDGVDESDYDTYPDDNNDDSGERNGGSEPAKPRLPVPGSGRDSERIPVPVD</sequence>
<keyword evidence="2" id="KW-0732">Signal</keyword>
<name>E2J6S1_HYARU</name>
<accession>E2J6S1</accession>
<evidence type="ECO:0000256" key="2">
    <source>
        <dbReference type="SAM" id="SignalP"/>
    </source>
</evidence>
<reference evidence="3" key="1">
    <citation type="journal article" date="2011" name="J. Proteomics">
        <title>An insight into the sialotranscriptome and proteome of the coarse bontlegged tick, Hyalomma marginatum rufipes.</title>
        <authorList>
            <person name="Francischetti I.M."/>
            <person name="Anderson J.M."/>
            <person name="Manoukis N."/>
            <person name="Pham V.M."/>
            <person name="Ribeiro J.M."/>
        </authorList>
    </citation>
    <scope>NUCLEOTIDE SEQUENCE</scope>
    <source>
        <tissue evidence="3">Salivary gland</tissue>
    </source>
</reference>